<dbReference type="InterPro" id="IPR037152">
    <property type="entry name" value="L-asparaginase_N_sf"/>
</dbReference>
<dbReference type="InterPro" id="IPR027474">
    <property type="entry name" value="L-asparaginase_N"/>
</dbReference>
<proteinExistence type="inferred from homology"/>
<dbReference type="Proteomes" id="UP000887569">
    <property type="component" value="Unplaced"/>
</dbReference>
<dbReference type="InterPro" id="IPR036770">
    <property type="entry name" value="Ankyrin_rpt-contain_sf"/>
</dbReference>
<dbReference type="EC" id="3.5.1.1" evidence="1"/>
<dbReference type="AlphaFoldDB" id="A0A915AUH4"/>
<evidence type="ECO:0000256" key="1">
    <source>
        <dbReference type="ARBA" id="ARBA00012920"/>
    </source>
</evidence>
<keyword evidence="4 7" id="KW-0040">ANK repeat</keyword>
<evidence type="ECO:0000256" key="5">
    <source>
        <dbReference type="ARBA" id="ARBA00061199"/>
    </source>
</evidence>
<dbReference type="FunFam" id="3.40.50.1170:FF:000003">
    <property type="entry name" value="60 kDa lysophospholipase"/>
    <property type="match status" value="1"/>
</dbReference>
<accession>A0A915AUH4</accession>
<dbReference type="InterPro" id="IPR036152">
    <property type="entry name" value="Asp/glu_Ase-like_sf"/>
</dbReference>
<evidence type="ECO:0000313" key="12">
    <source>
        <dbReference type="Proteomes" id="UP000887569"/>
    </source>
</evidence>
<dbReference type="SUPFAM" id="SSF48403">
    <property type="entry name" value="Ankyrin repeat"/>
    <property type="match status" value="1"/>
</dbReference>
<evidence type="ECO:0000256" key="9">
    <source>
        <dbReference type="SAM" id="MobiDB-lite"/>
    </source>
</evidence>
<protein>
    <recommendedName>
        <fullName evidence="1">asparaginase</fullName>
        <ecNumber evidence="1">3.5.1.1</ecNumber>
    </recommendedName>
</protein>
<dbReference type="SMART" id="SM00870">
    <property type="entry name" value="Asparaginase"/>
    <property type="match status" value="1"/>
</dbReference>
<dbReference type="InterPro" id="IPR006034">
    <property type="entry name" value="Asparaginase/glutaminase-like"/>
</dbReference>
<dbReference type="Pfam" id="PF12796">
    <property type="entry name" value="Ank_2"/>
    <property type="match status" value="2"/>
</dbReference>
<keyword evidence="2" id="KW-0677">Repeat</keyword>
<organism evidence="12 13">
    <name type="scientific">Parascaris univalens</name>
    <name type="common">Nematode worm</name>
    <dbReference type="NCBI Taxonomy" id="6257"/>
    <lineage>
        <taxon>Eukaryota</taxon>
        <taxon>Metazoa</taxon>
        <taxon>Ecdysozoa</taxon>
        <taxon>Nematoda</taxon>
        <taxon>Chromadorea</taxon>
        <taxon>Rhabditida</taxon>
        <taxon>Spirurina</taxon>
        <taxon>Ascaridomorpha</taxon>
        <taxon>Ascaridoidea</taxon>
        <taxon>Ascarididae</taxon>
        <taxon>Parascaris</taxon>
    </lineage>
</organism>
<evidence type="ECO:0000256" key="8">
    <source>
        <dbReference type="PROSITE-ProRule" id="PRU10100"/>
    </source>
</evidence>
<dbReference type="WBParaSite" id="PgR016_g020_t01">
    <property type="protein sequence ID" value="PgR016_g020_t01"/>
    <property type="gene ID" value="PgR016_g020"/>
</dbReference>
<dbReference type="InterPro" id="IPR040919">
    <property type="entry name" value="Asparaginase_C"/>
</dbReference>
<dbReference type="PRINTS" id="PR00139">
    <property type="entry name" value="ASNGLNASE"/>
</dbReference>
<dbReference type="Pfam" id="PF00710">
    <property type="entry name" value="Asparaginase"/>
    <property type="match status" value="1"/>
</dbReference>
<evidence type="ECO:0000313" key="13">
    <source>
        <dbReference type="WBParaSite" id="PgR016_g020_t01"/>
    </source>
</evidence>
<dbReference type="InterPro" id="IPR006033">
    <property type="entry name" value="AsnA_fam"/>
</dbReference>
<evidence type="ECO:0000259" key="10">
    <source>
        <dbReference type="Pfam" id="PF00710"/>
    </source>
</evidence>
<dbReference type="PANTHER" id="PTHR11707">
    <property type="entry name" value="L-ASPARAGINASE"/>
    <property type="match status" value="1"/>
</dbReference>
<dbReference type="NCBIfam" id="TIGR00519">
    <property type="entry name" value="asnASE_I"/>
    <property type="match status" value="1"/>
</dbReference>
<feature type="compositionally biased region" description="Basic and acidic residues" evidence="9">
    <location>
        <begin position="17"/>
        <end position="34"/>
    </location>
</feature>
<dbReference type="FunFam" id="3.40.50.40:FF:000001">
    <property type="entry name" value="L-asparaginase 1"/>
    <property type="match status" value="1"/>
</dbReference>
<feature type="active site" evidence="8">
    <location>
        <position position="201"/>
    </location>
</feature>
<feature type="binding site" evidence="6">
    <location>
        <begin position="201"/>
        <end position="202"/>
    </location>
    <ligand>
        <name>substrate</name>
    </ligand>
</feature>
<keyword evidence="12" id="KW-1185">Reference proteome</keyword>
<name>A0A915AUH4_PARUN</name>
<dbReference type="InterPro" id="IPR002110">
    <property type="entry name" value="Ankyrin_rpt"/>
</dbReference>
<evidence type="ECO:0000259" key="11">
    <source>
        <dbReference type="Pfam" id="PF17763"/>
    </source>
</evidence>
<dbReference type="PANTHER" id="PTHR11707:SF28">
    <property type="entry name" value="60 KDA LYSOPHOSPHOLIPASE"/>
    <property type="match status" value="1"/>
</dbReference>
<dbReference type="PROSITE" id="PS00917">
    <property type="entry name" value="ASN_GLN_ASE_2"/>
    <property type="match status" value="1"/>
</dbReference>
<evidence type="ECO:0000256" key="2">
    <source>
        <dbReference type="ARBA" id="ARBA00022737"/>
    </source>
</evidence>
<keyword evidence="3" id="KW-0378">Hydrolase</keyword>
<dbReference type="GO" id="GO:0004067">
    <property type="term" value="F:asparaginase activity"/>
    <property type="evidence" value="ECO:0007669"/>
    <property type="project" value="UniProtKB-UniRule"/>
</dbReference>
<evidence type="ECO:0000256" key="6">
    <source>
        <dbReference type="PIRSR" id="PIRSR001220-2"/>
    </source>
</evidence>
<dbReference type="SUPFAM" id="SSF53774">
    <property type="entry name" value="Glutaminase/Asparaginase"/>
    <property type="match status" value="1"/>
</dbReference>
<feature type="repeat" description="ANK" evidence="7">
    <location>
        <begin position="614"/>
        <end position="646"/>
    </location>
</feature>
<feature type="domain" description="L-asparaginase N-terminal" evidence="10">
    <location>
        <begin position="91"/>
        <end position="303"/>
    </location>
</feature>
<dbReference type="PIRSF" id="PIRSF500176">
    <property type="entry name" value="L_ASNase"/>
    <property type="match status" value="1"/>
</dbReference>
<dbReference type="InterPro" id="IPR027473">
    <property type="entry name" value="L-asparaginase_C"/>
</dbReference>
<dbReference type="InterPro" id="IPR041725">
    <property type="entry name" value="L-asparaginase_I"/>
</dbReference>
<comment type="similarity">
    <text evidence="5">In the N-terminal section; belongs to the asparaginase 1 family.</text>
</comment>
<feature type="region of interest" description="Disordered" evidence="9">
    <location>
        <begin position="1"/>
        <end position="34"/>
    </location>
</feature>
<dbReference type="GO" id="GO:0009066">
    <property type="term" value="P:aspartate family amino acid metabolic process"/>
    <property type="evidence" value="ECO:0007669"/>
    <property type="project" value="UniProtKB-ARBA"/>
</dbReference>
<dbReference type="Pfam" id="PF17763">
    <property type="entry name" value="Asparaginase_C"/>
    <property type="match status" value="1"/>
</dbReference>
<dbReference type="CDD" id="cd08963">
    <property type="entry name" value="L-asparaginase_I"/>
    <property type="match status" value="1"/>
</dbReference>
<dbReference type="Gene3D" id="1.25.40.20">
    <property type="entry name" value="Ankyrin repeat-containing domain"/>
    <property type="match status" value="2"/>
</dbReference>
<dbReference type="PIRSF" id="PIRSF001220">
    <property type="entry name" value="L-ASNase_gatD"/>
    <property type="match status" value="1"/>
</dbReference>
<dbReference type="PROSITE" id="PS51732">
    <property type="entry name" value="ASN_GLN_ASE_3"/>
    <property type="match status" value="1"/>
</dbReference>
<dbReference type="SFLD" id="SFLDS00057">
    <property type="entry name" value="Glutaminase/Asparaginase"/>
    <property type="match status" value="1"/>
</dbReference>
<dbReference type="PRINTS" id="PR01415">
    <property type="entry name" value="ANKYRIN"/>
</dbReference>
<evidence type="ECO:0000256" key="7">
    <source>
        <dbReference type="PROSITE-ProRule" id="PRU00023"/>
    </source>
</evidence>
<dbReference type="InterPro" id="IPR027475">
    <property type="entry name" value="Asparaginase/glutaminase_AS2"/>
</dbReference>
<reference evidence="13" key="1">
    <citation type="submission" date="2022-11" db="UniProtKB">
        <authorList>
            <consortium name="WormBaseParasite"/>
        </authorList>
    </citation>
    <scope>IDENTIFICATION</scope>
</reference>
<feature type="binding site" evidence="6">
    <location>
        <position position="170"/>
    </location>
    <ligand>
        <name>substrate</name>
    </ligand>
</feature>
<sequence>PSVRDVCESENETGDPSFHEVHDASSHEYHDESHMPKRLIVHTGSRTRITSATALAKAVSGRRMSTARRPSIDISAGIAQTSGDALLSESRVLVLYTGGTIGMKCIDEVYCPEPHYLPQALRDSPDLNDKSYIDAYHADDSVQPYCLPPIPHMKKRIVYWVVEYHPLLDSSDMTFDDWIRIGKDIRQSYYQYDGFVVLHGTDTLAYTASALSFMFENLGKPVIVTGAQIPVCEVRSDGRENLIGALITAGNFDIPEVTVYFNNKLLRGNRSVKLDNSGMKAFDSPNMQPIARMEITIKVNYQSIFRSTSTAPFSVHDRLCRNVGVLRIFPSIPLNTVRAFLLPPTQGVVLETYGAGNMPSRRTDIIAEIRKAVKRGCIIINCSQCVRGQVDAHYLTGKILYDAGVIPGSDMTCEAALTKLSYVLGKDEWDLAKKRKMMERNIRGEITVSKSATLQELEIIPELTRFLCISSSEEVQLLRNALFPPLLCHAARNCDVDLLENLRDSGASFSAPDYNGLTPLHVAASAGHTSAVHFLLAQGANIHARDQWDQNALMSAIRGKNLDCIRELRNAGAVIDCKSVELGMEMCLSASQKDLKTLAAWITAGADPNQPDYDGRTALHIATSNGCQEIVEYLLKHGANPEAVDKFGNTPISEAEAQDDMEMLNVLRAVHDLPPVPPVQFALTDS</sequence>
<dbReference type="Gene3D" id="3.40.50.1170">
    <property type="entry name" value="L-asparaginase, N-terminal domain"/>
    <property type="match status" value="1"/>
</dbReference>
<feature type="repeat" description="ANK" evidence="7">
    <location>
        <begin position="515"/>
        <end position="547"/>
    </location>
</feature>
<dbReference type="PROSITE" id="PS50297">
    <property type="entry name" value="ANK_REP_REGION"/>
    <property type="match status" value="2"/>
</dbReference>
<evidence type="ECO:0000256" key="3">
    <source>
        <dbReference type="ARBA" id="ARBA00022801"/>
    </source>
</evidence>
<dbReference type="Gene3D" id="3.40.50.40">
    <property type="match status" value="1"/>
</dbReference>
<dbReference type="PROSITE" id="PS50088">
    <property type="entry name" value="ANK_REPEAT"/>
    <property type="match status" value="2"/>
</dbReference>
<evidence type="ECO:0000256" key="4">
    <source>
        <dbReference type="ARBA" id="ARBA00023043"/>
    </source>
</evidence>
<dbReference type="SMART" id="SM00248">
    <property type="entry name" value="ANK"/>
    <property type="match status" value="4"/>
</dbReference>
<feature type="domain" description="Asparaginase/glutaminase C-terminal" evidence="11">
    <location>
        <begin position="322"/>
        <end position="438"/>
    </location>
</feature>